<gene>
    <name evidence="2" type="ORF">LCGC14_0300000</name>
</gene>
<feature type="transmembrane region" description="Helical" evidence="1">
    <location>
        <begin position="235"/>
        <end position="252"/>
    </location>
</feature>
<feature type="transmembrane region" description="Helical" evidence="1">
    <location>
        <begin position="264"/>
        <end position="285"/>
    </location>
</feature>
<feature type="transmembrane region" description="Helical" evidence="1">
    <location>
        <begin position="169"/>
        <end position="190"/>
    </location>
</feature>
<dbReference type="InterPro" id="IPR010266">
    <property type="entry name" value="NnrS"/>
</dbReference>
<reference evidence="2" key="1">
    <citation type="journal article" date="2015" name="Nature">
        <title>Complex archaea that bridge the gap between prokaryotes and eukaryotes.</title>
        <authorList>
            <person name="Spang A."/>
            <person name="Saw J.H."/>
            <person name="Jorgensen S.L."/>
            <person name="Zaremba-Niedzwiedzka K."/>
            <person name="Martijn J."/>
            <person name="Lind A.E."/>
            <person name="van Eijk R."/>
            <person name="Schleper C."/>
            <person name="Guy L."/>
            <person name="Ettema T.J."/>
        </authorList>
    </citation>
    <scope>NUCLEOTIDE SEQUENCE</scope>
</reference>
<feature type="transmembrane region" description="Helical" evidence="1">
    <location>
        <begin position="138"/>
        <end position="157"/>
    </location>
</feature>
<feature type="transmembrane region" description="Helical" evidence="1">
    <location>
        <begin position="330"/>
        <end position="347"/>
    </location>
</feature>
<proteinExistence type="predicted"/>
<accession>A0A0F9WWM4</accession>
<keyword evidence="1" id="KW-1133">Transmembrane helix</keyword>
<evidence type="ECO:0008006" key="3">
    <source>
        <dbReference type="Google" id="ProtNLM"/>
    </source>
</evidence>
<organism evidence="2">
    <name type="scientific">marine sediment metagenome</name>
    <dbReference type="NCBI Taxonomy" id="412755"/>
    <lineage>
        <taxon>unclassified sequences</taxon>
        <taxon>metagenomes</taxon>
        <taxon>ecological metagenomes</taxon>
    </lineage>
</organism>
<keyword evidence="1" id="KW-0812">Transmembrane</keyword>
<sequence>MKPIVLSVFNLAFRPFFLLGSLLALLGVALWVSALSGHPLGDQPVGGWLVWHQHELVFGFTGAIIGGFLLTAVQSWTGRPGLAGFPLALLVLLWLLGRISWFQSIPPVLLLVLNLSFLLGVAVVMARMLWAVRQARNYPIVLVLLLLTGVQGMQLYGVASGDYALAQRAVLAAIWLVAAMMGLIGGRVIPFFTQRGLGHEQGVSAWPWLDWALLLGSVLVAVLFALGFALYPHPLTGLLFGLLAAGHMVRLLRWFSPALLRVPLLWSLHLAYAWMVLAFAGAALWQCGWLTNLSTLVHALTVGGIGGMILAMLARVTLGHTGRALTLPRGFVAALVLINLAAVVRVFGVDLWYLPSLWLAAVSWSAAFGLYLIVYGPMLLRPRPDGKAG</sequence>
<evidence type="ECO:0000313" key="2">
    <source>
        <dbReference type="EMBL" id="KKN83368.1"/>
    </source>
</evidence>
<feature type="transmembrane region" description="Helical" evidence="1">
    <location>
        <begin position="12"/>
        <end position="36"/>
    </location>
</feature>
<feature type="transmembrane region" description="Helical" evidence="1">
    <location>
        <begin position="297"/>
        <end position="318"/>
    </location>
</feature>
<dbReference type="AlphaFoldDB" id="A0A0F9WWM4"/>
<feature type="transmembrane region" description="Helical" evidence="1">
    <location>
        <begin position="56"/>
        <end position="73"/>
    </location>
</feature>
<dbReference type="EMBL" id="LAZR01000186">
    <property type="protein sequence ID" value="KKN83368.1"/>
    <property type="molecule type" value="Genomic_DNA"/>
</dbReference>
<feature type="transmembrane region" description="Helical" evidence="1">
    <location>
        <begin position="353"/>
        <end position="374"/>
    </location>
</feature>
<feature type="transmembrane region" description="Helical" evidence="1">
    <location>
        <begin position="85"/>
        <end position="102"/>
    </location>
</feature>
<keyword evidence="1" id="KW-0472">Membrane</keyword>
<name>A0A0F9WWM4_9ZZZZ</name>
<feature type="transmembrane region" description="Helical" evidence="1">
    <location>
        <begin position="108"/>
        <end position="126"/>
    </location>
</feature>
<evidence type="ECO:0000256" key="1">
    <source>
        <dbReference type="SAM" id="Phobius"/>
    </source>
</evidence>
<feature type="transmembrane region" description="Helical" evidence="1">
    <location>
        <begin position="211"/>
        <end position="229"/>
    </location>
</feature>
<comment type="caution">
    <text evidence="2">The sequence shown here is derived from an EMBL/GenBank/DDBJ whole genome shotgun (WGS) entry which is preliminary data.</text>
</comment>
<dbReference type="Pfam" id="PF05940">
    <property type="entry name" value="NnrS"/>
    <property type="match status" value="1"/>
</dbReference>
<protein>
    <recommendedName>
        <fullName evidence="3">NnrS family protein</fullName>
    </recommendedName>
</protein>